<dbReference type="Proteomes" id="UP000288892">
    <property type="component" value="Unassembled WGS sequence"/>
</dbReference>
<feature type="non-terminal residue" evidence="2">
    <location>
        <position position="1"/>
    </location>
</feature>
<dbReference type="EMBL" id="MTKS01000071">
    <property type="protein sequence ID" value="RWX51863.1"/>
    <property type="molecule type" value="Genomic_DNA"/>
</dbReference>
<evidence type="ECO:0000256" key="1">
    <source>
        <dbReference type="SAM" id="MobiDB-lite"/>
    </source>
</evidence>
<proteinExistence type="predicted"/>
<name>A0A444JFM5_9BACT</name>
<accession>A0A444JFM5</accession>
<feature type="region of interest" description="Disordered" evidence="1">
    <location>
        <begin position="1"/>
        <end position="25"/>
    </location>
</feature>
<evidence type="ECO:0000313" key="3">
    <source>
        <dbReference type="Proteomes" id="UP000288892"/>
    </source>
</evidence>
<reference evidence="2 3" key="1">
    <citation type="submission" date="2017-01" db="EMBL/GenBank/DDBJ databases">
        <title>The cable genome- insights into the physiology and evolution of filamentous bacteria capable of sulfide oxidation via long distance electron transfer.</title>
        <authorList>
            <person name="Schreiber L."/>
            <person name="Bjerg J.T."/>
            <person name="Boggild A."/>
            <person name="Van De Vossenberg J."/>
            <person name="Meysman F."/>
            <person name="Nielsen L.P."/>
            <person name="Schramm A."/>
            <person name="Kjeldsen K.U."/>
        </authorList>
    </citation>
    <scope>NUCLEOTIDE SEQUENCE [LARGE SCALE GENOMIC DNA]</scope>
    <source>
        <strain evidence="2">A5</strain>
    </source>
</reference>
<dbReference type="AlphaFoldDB" id="A0A444JFM5"/>
<evidence type="ECO:0000313" key="2">
    <source>
        <dbReference type="EMBL" id="RWX51863.1"/>
    </source>
</evidence>
<gene>
    <name evidence="2" type="ORF">VU01_107110</name>
</gene>
<organism evidence="2 3">
    <name type="scientific">Candidatus Electrothrix marina</name>
    <dbReference type="NCBI Taxonomy" id="1859130"/>
    <lineage>
        <taxon>Bacteria</taxon>
        <taxon>Pseudomonadati</taxon>
        <taxon>Thermodesulfobacteriota</taxon>
        <taxon>Desulfobulbia</taxon>
        <taxon>Desulfobulbales</taxon>
        <taxon>Desulfobulbaceae</taxon>
        <taxon>Candidatus Electrothrix</taxon>
    </lineage>
</organism>
<keyword evidence="3" id="KW-1185">Reference proteome</keyword>
<sequence>QQKFEFTDSPAFYGQPCQRESTQTIGKDEQEAVDSGEWRMCGHHGVQKNEFIEKL</sequence>
<protein>
    <submittedName>
        <fullName evidence="2">Uncharacterized protein</fullName>
    </submittedName>
</protein>
<comment type="caution">
    <text evidence="2">The sequence shown here is derived from an EMBL/GenBank/DDBJ whole genome shotgun (WGS) entry which is preliminary data.</text>
</comment>